<keyword evidence="2" id="KW-1185">Reference proteome</keyword>
<sequence length="286" mass="32753">MLWYDTSNPDVAVLRRYWNGRWIEETPNDVEKLGGITREKALFSELNNIFINLSIQHASLLSEATELLNSEYLVDNDLKADLQASLDAVIDGYNQIKNNLESMTPETATIGRLVDTKTLFLEYRKKLQDVYTDVEDVKIAISDRFKLLQSQYTDEKYKEALEIIATKFGLTVNEDLQLVGEPNVVKSAIEAARESTKEQLRDYVKTSDYKTDKDGIVERLDTAEAERTTLKGEIKDKVTLNEYRNGLEEQKQYTDDQLSDLSNNPEIKASIEQANQEAPRSFKIIH</sequence>
<dbReference type="KEGG" id="vg:7967039"/>
<dbReference type="Proteomes" id="UP000001486">
    <property type="component" value="Segment"/>
</dbReference>
<accession>C5I678</accession>
<name>C5I678_9CAUD</name>
<reference evidence="1 2" key="1">
    <citation type="submission" date="2009-01" db="EMBL/GenBank/DDBJ databases">
        <title>A novel phage phiPVL-CN125 carrying Panton-Valentine leukocidin genes was identified in a Staphylococcus aureus strain CN125.</title>
        <authorList>
            <person name="Ma X.X."/>
            <person name="Luo E.J."/>
            <person name="Ito t."/>
            <person name="Hiramatsu K."/>
        </authorList>
    </citation>
    <scope>NUCLEOTIDE SEQUENCE [LARGE SCALE GENOMIC DNA]</scope>
</reference>
<evidence type="ECO:0000313" key="2">
    <source>
        <dbReference type="Proteomes" id="UP000001486"/>
    </source>
</evidence>
<gene>
    <name evidence="1" type="ORF">CUR053</name>
</gene>
<protein>
    <submittedName>
        <fullName evidence="1">Structural protein</fullName>
    </submittedName>
</protein>
<dbReference type="EMBL" id="FJ713816">
    <property type="protein sequence ID" value="ACR54242.1"/>
    <property type="molecule type" value="Genomic_DNA"/>
</dbReference>
<evidence type="ECO:0000313" key="1">
    <source>
        <dbReference type="EMBL" id="ACR54242.1"/>
    </source>
</evidence>
<dbReference type="OrthoDB" id="3224at10239"/>
<dbReference type="GeneID" id="7967039"/>
<proteinExistence type="predicted"/>
<organism evidence="1 2">
    <name type="scientific">Staphylococcus phage phiPVL-CN125</name>
    <dbReference type="NCBI Taxonomy" id="648017"/>
    <lineage>
        <taxon>Viruses</taxon>
        <taxon>Duplodnaviria</taxon>
        <taxon>Heunggongvirae</taxon>
        <taxon>Uroviricota</taxon>
        <taxon>Caudoviricetes</taxon>
        <taxon>Bronfenbrennervirinae</taxon>
        <taxon>Peeveelvirus</taxon>
        <taxon>Peeveelvirus CN125</taxon>
    </lineage>
</organism>
<dbReference type="RefSeq" id="YP_002939725.1">
    <property type="nucleotide sequence ID" value="NC_012784.1"/>
</dbReference>